<protein>
    <recommendedName>
        <fullName evidence="3">CobQ/CobB/MinD/ParA nucleotide binding domain-containing protein</fullName>
    </recommendedName>
</protein>
<evidence type="ECO:0000313" key="5">
    <source>
        <dbReference type="Proteomes" id="UP000460949"/>
    </source>
</evidence>
<feature type="domain" description="CobQ/CobB/MinD/ParA nucleotide binding" evidence="3">
    <location>
        <begin position="45"/>
        <end position="210"/>
    </location>
</feature>
<accession>A0A845E598</accession>
<reference evidence="4 5" key="1">
    <citation type="submission" date="2019-11" db="EMBL/GenBank/DDBJ databases">
        <title>Genome sequences of 17 halophilic strains isolated from different environments.</title>
        <authorList>
            <person name="Furrow R.E."/>
        </authorList>
    </citation>
    <scope>NUCLEOTIDE SEQUENCE [LARGE SCALE GENOMIC DNA]</scope>
    <source>
        <strain evidence="4 5">22511_23_Filter</strain>
    </source>
</reference>
<dbReference type="InterPro" id="IPR005702">
    <property type="entry name" value="Wzc-like_C"/>
</dbReference>
<gene>
    <name evidence="4" type="ORF">GLW04_13055</name>
</gene>
<evidence type="ECO:0000259" key="3">
    <source>
        <dbReference type="Pfam" id="PF01656"/>
    </source>
</evidence>
<dbReference type="InterPro" id="IPR002586">
    <property type="entry name" value="CobQ/CobB/MinD/ParA_Nub-bd_dom"/>
</dbReference>
<comment type="caution">
    <text evidence="4">The sequence shown here is derived from an EMBL/GenBank/DDBJ whole genome shotgun (WGS) entry which is preliminary data.</text>
</comment>
<evidence type="ECO:0000256" key="2">
    <source>
        <dbReference type="ARBA" id="ARBA00022840"/>
    </source>
</evidence>
<dbReference type="CDD" id="cd05387">
    <property type="entry name" value="BY-kinase"/>
    <property type="match status" value="1"/>
</dbReference>
<dbReference type="SUPFAM" id="SSF52540">
    <property type="entry name" value="P-loop containing nucleoside triphosphate hydrolases"/>
    <property type="match status" value="1"/>
</dbReference>
<dbReference type="InterPro" id="IPR027417">
    <property type="entry name" value="P-loop_NTPase"/>
</dbReference>
<dbReference type="RefSeq" id="WP_160837971.1">
    <property type="nucleotide sequence ID" value="NZ_WMET01000003.1"/>
</dbReference>
<dbReference type="Gene3D" id="3.40.50.300">
    <property type="entry name" value="P-loop containing nucleotide triphosphate hydrolases"/>
    <property type="match status" value="1"/>
</dbReference>
<sequence>MFKAGDKNAKNLSKAVLDERYVSTEQIRMIQLRVQHFMGKDTVNIMVTSADDKVKKSLLAVKLSMAMAEQGKKVLLVDMDTGKPSIHRWFGESNRSGWAEAVYGGKKAGGLIQDTFQPGLYTLMAGNGRYGLQDVLLLEEVKRTAAECRKNFDLVIYHAPSYRSSADAQLVVHECDGVIITAKTGKTKTADLLLTRKEIEKAGNQVFGVILQTGG</sequence>
<dbReference type="PANTHER" id="PTHR32309:SF31">
    <property type="entry name" value="CAPSULAR EXOPOLYSACCHARIDE FAMILY"/>
    <property type="match status" value="1"/>
</dbReference>
<evidence type="ECO:0000256" key="1">
    <source>
        <dbReference type="ARBA" id="ARBA00022741"/>
    </source>
</evidence>
<evidence type="ECO:0000313" key="4">
    <source>
        <dbReference type="EMBL" id="MYL20824.1"/>
    </source>
</evidence>
<dbReference type="AlphaFoldDB" id="A0A845E598"/>
<name>A0A845E598_9BACI</name>
<dbReference type="Proteomes" id="UP000460949">
    <property type="component" value="Unassembled WGS sequence"/>
</dbReference>
<proteinExistence type="predicted"/>
<dbReference type="Pfam" id="PF01656">
    <property type="entry name" value="CbiA"/>
    <property type="match status" value="1"/>
</dbReference>
<organism evidence="4 5">
    <name type="scientific">Halobacillus litoralis</name>
    <dbReference type="NCBI Taxonomy" id="45668"/>
    <lineage>
        <taxon>Bacteria</taxon>
        <taxon>Bacillati</taxon>
        <taxon>Bacillota</taxon>
        <taxon>Bacilli</taxon>
        <taxon>Bacillales</taxon>
        <taxon>Bacillaceae</taxon>
        <taxon>Halobacillus</taxon>
    </lineage>
</organism>
<keyword evidence="1" id="KW-0547">Nucleotide-binding</keyword>
<dbReference type="PANTHER" id="PTHR32309">
    <property type="entry name" value="TYROSINE-PROTEIN KINASE"/>
    <property type="match status" value="1"/>
</dbReference>
<dbReference type="InterPro" id="IPR050445">
    <property type="entry name" value="Bact_polysacc_biosynth/exp"/>
</dbReference>
<keyword evidence="2" id="KW-0067">ATP-binding</keyword>
<dbReference type="EMBL" id="WMET01000003">
    <property type="protein sequence ID" value="MYL20824.1"/>
    <property type="molecule type" value="Genomic_DNA"/>
</dbReference>